<dbReference type="SUPFAM" id="SSF51569">
    <property type="entry name" value="Aldolase"/>
    <property type="match status" value="1"/>
</dbReference>
<evidence type="ECO:0000256" key="2">
    <source>
        <dbReference type="ARBA" id="ARBA00023270"/>
    </source>
</evidence>
<dbReference type="Gene3D" id="3.20.20.70">
    <property type="entry name" value="Aldolase class I"/>
    <property type="match status" value="1"/>
</dbReference>
<dbReference type="GO" id="GO:0044281">
    <property type="term" value="P:small molecule metabolic process"/>
    <property type="evidence" value="ECO:0007669"/>
    <property type="project" value="UniProtKB-ARBA"/>
</dbReference>
<dbReference type="RefSeq" id="WP_103425411.1">
    <property type="nucleotide sequence ID" value="NZ_CP026309.1"/>
</dbReference>
<dbReference type="OrthoDB" id="350860at2157"/>
<feature type="active site" description="Schiff-base intermediate with substrate" evidence="3">
    <location>
        <position position="161"/>
    </location>
</feature>
<dbReference type="EMBL" id="CP026309">
    <property type="protein sequence ID" value="AUV81723.1"/>
    <property type="molecule type" value="Genomic_DNA"/>
</dbReference>
<dbReference type="SMART" id="SM01130">
    <property type="entry name" value="DHDPS"/>
    <property type="match status" value="1"/>
</dbReference>
<keyword evidence="6" id="KW-1185">Reference proteome</keyword>
<evidence type="ECO:0000313" key="5">
    <source>
        <dbReference type="EMBL" id="AUV81723.1"/>
    </source>
</evidence>
<proteinExistence type="predicted"/>
<feature type="active site" description="Proton donor/acceptor" evidence="3">
    <location>
        <position position="133"/>
    </location>
</feature>
<dbReference type="AlphaFoldDB" id="A0A2I8VIF9"/>
<protein>
    <submittedName>
        <fullName evidence="5">Dihydrodipicolinate synthase family protein</fullName>
    </submittedName>
</protein>
<keyword evidence="2" id="KW-0704">Schiff base</keyword>
<dbReference type="InterPro" id="IPR013785">
    <property type="entry name" value="Aldolase_TIM"/>
</dbReference>
<keyword evidence="1" id="KW-0456">Lyase</keyword>
<accession>A0A2I8VIF9</accession>
<dbReference type="InterPro" id="IPR002220">
    <property type="entry name" value="DapA-like"/>
</dbReference>
<dbReference type="PANTHER" id="PTHR12128">
    <property type="entry name" value="DIHYDRODIPICOLINATE SYNTHASE"/>
    <property type="match status" value="1"/>
</dbReference>
<dbReference type="KEGG" id="srub:C2R22_08735"/>
<reference evidence="5 6" key="1">
    <citation type="submission" date="2018-01" db="EMBL/GenBank/DDBJ databases">
        <title>Complete genome sequence of Salinigranum rubrum GX10T, an extremely halophilic archaeon isolated from a marine solar saltern.</title>
        <authorList>
            <person name="Han S."/>
        </authorList>
    </citation>
    <scope>NUCLEOTIDE SEQUENCE [LARGE SCALE GENOMIC DNA]</scope>
    <source>
        <strain evidence="5 6">GX10</strain>
    </source>
</reference>
<evidence type="ECO:0000256" key="1">
    <source>
        <dbReference type="ARBA" id="ARBA00023239"/>
    </source>
</evidence>
<gene>
    <name evidence="5" type="ORF">C2R22_08735</name>
</gene>
<evidence type="ECO:0000313" key="6">
    <source>
        <dbReference type="Proteomes" id="UP000236584"/>
    </source>
</evidence>
<dbReference type="GO" id="GO:0008675">
    <property type="term" value="F:2-dehydro-3-deoxy-phosphogluconate aldolase activity"/>
    <property type="evidence" value="ECO:0007669"/>
    <property type="project" value="UniProtKB-ARBA"/>
</dbReference>
<sequence>MSEYPVYAPLVTPFTPADTVDVDALASLVDSVESRGVDGVVPCGTTGEFASLADEEYGRVVEATVDAASGTVVTGVSDTSVAGVRSKVALATDAGCDAVLLTGPYFHTENATGGTEAFLREAVADAPVPVYLYNLPAYVGVRLEPATVRSLAEDRVIDGIKDSSGDVEYLLTLVRATPPEFEVFCGYDSVLVPALTGGITGGINALANVVPEVFDVTTSALADGDVERAVRLSQAAIAPLFEQCSTHGFAPATKAGAAARGFIDSTAVRPPLVDLDDGAQEDVAAAVEDALTVVDTS</sequence>
<dbReference type="PROSITE" id="PS00666">
    <property type="entry name" value="DHDPS_2"/>
    <property type="match status" value="1"/>
</dbReference>
<feature type="binding site" evidence="4">
    <location>
        <position position="46"/>
    </location>
    <ligand>
        <name>pyruvate</name>
        <dbReference type="ChEBI" id="CHEBI:15361"/>
    </ligand>
</feature>
<evidence type="ECO:0000256" key="4">
    <source>
        <dbReference type="PIRSR" id="PIRSR001365-2"/>
    </source>
</evidence>
<evidence type="ECO:0000256" key="3">
    <source>
        <dbReference type="PIRSR" id="PIRSR001365-1"/>
    </source>
</evidence>
<dbReference type="InterPro" id="IPR020625">
    <property type="entry name" value="Schiff_base-form_aldolases_AS"/>
</dbReference>
<dbReference type="PIRSF" id="PIRSF001365">
    <property type="entry name" value="DHDPS"/>
    <property type="match status" value="1"/>
</dbReference>
<dbReference type="Proteomes" id="UP000236584">
    <property type="component" value="Chromosome"/>
</dbReference>
<dbReference type="CDD" id="cd00408">
    <property type="entry name" value="DHDPS-like"/>
    <property type="match status" value="1"/>
</dbReference>
<dbReference type="GO" id="GO:0008840">
    <property type="term" value="F:4-hydroxy-tetrahydrodipicolinate synthase activity"/>
    <property type="evidence" value="ECO:0007669"/>
    <property type="project" value="TreeGrafter"/>
</dbReference>
<dbReference type="GeneID" id="35592171"/>
<dbReference type="PRINTS" id="PR00146">
    <property type="entry name" value="DHPICSNTHASE"/>
</dbReference>
<dbReference type="PROSITE" id="PS00665">
    <property type="entry name" value="DHDPS_1"/>
    <property type="match status" value="1"/>
</dbReference>
<name>A0A2I8VIF9_9EURY</name>
<organism evidence="5 6">
    <name type="scientific">Salinigranum rubrum</name>
    <dbReference type="NCBI Taxonomy" id="755307"/>
    <lineage>
        <taxon>Archaea</taxon>
        <taxon>Methanobacteriati</taxon>
        <taxon>Methanobacteriota</taxon>
        <taxon>Stenosarchaea group</taxon>
        <taxon>Halobacteria</taxon>
        <taxon>Halobacteriales</taxon>
        <taxon>Haloferacaceae</taxon>
        <taxon>Salinigranum</taxon>
    </lineage>
</organism>
<feature type="binding site" evidence="4">
    <location>
        <position position="203"/>
    </location>
    <ligand>
        <name>pyruvate</name>
        <dbReference type="ChEBI" id="CHEBI:15361"/>
    </ligand>
</feature>
<dbReference type="Pfam" id="PF00701">
    <property type="entry name" value="DHDPS"/>
    <property type="match status" value="1"/>
</dbReference>
<dbReference type="InterPro" id="IPR020624">
    <property type="entry name" value="Schiff_base-form_aldolases_CS"/>
</dbReference>
<dbReference type="PANTHER" id="PTHR12128:SF66">
    <property type="entry name" value="4-HYDROXY-2-OXOGLUTARATE ALDOLASE, MITOCHONDRIAL"/>
    <property type="match status" value="1"/>
</dbReference>